<reference evidence="3 4" key="1">
    <citation type="journal article" date="2019" name="Int. J. Syst. Evol. Microbiol.">
        <title>The Global Catalogue of Microorganisms (GCM) 10K type strain sequencing project: providing services to taxonomists for standard genome sequencing and annotation.</title>
        <authorList>
            <consortium name="The Broad Institute Genomics Platform"/>
            <consortium name="The Broad Institute Genome Sequencing Center for Infectious Disease"/>
            <person name="Wu L."/>
            <person name="Ma J."/>
        </authorList>
    </citation>
    <scope>NUCLEOTIDE SEQUENCE [LARGE SCALE GENOMIC DNA]</scope>
    <source>
        <strain evidence="3 4">JCM 12696</strain>
    </source>
</reference>
<feature type="domain" description="FAD dependent oxidoreductase" evidence="1">
    <location>
        <begin position="14"/>
        <end position="360"/>
    </location>
</feature>
<dbReference type="InterPro" id="IPR006076">
    <property type="entry name" value="FAD-dep_OxRdtase"/>
</dbReference>
<dbReference type="SUPFAM" id="SSF51905">
    <property type="entry name" value="FAD/NAD(P)-binding domain"/>
    <property type="match status" value="1"/>
</dbReference>
<dbReference type="Proteomes" id="UP001501371">
    <property type="component" value="Unassembled WGS sequence"/>
</dbReference>
<name>A0ABN1V305_9ACTN</name>
<dbReference type="CDD" id="cd19946">
    <property type="entry name" value="GlpA-like_Fer2_BFD-like"/>
    <property type="match status" value="1"/>
</dbReference>
<dbReference type="PANTHER" id="PTHR42720:SF1">
    <property type="entry name" value="GLYCEROL 3-PHOSPHATE OXIDASE"/>
    <property type="match status" value="1"/>
</dbReference>
<dbReference type="InterPro" id="IPR052745">
    <property type="entry name" value="G3P_Oxidase/Oxidoreductase"/>
</dbReference>
<evidence type="ECO:0000313" key="4">
    <source>
        <dbReference type="Proteomes" id="UP001501371"/>
    </source>
</evidence>
<dbReference type="Gene3D" id="3.50.50.60">
    <property type="entry name" value="FAD/NAD(P)-binding domain"/>
    <property type="match status" value="1"/>
</dbReference>
<accession>A0ABN1V305</accession>
<keyword evidence="4" id="KW-1185">Reference proteome</keyword>
<comment type="caution">
    <text evidence="3">The sequence shown here is derived from an EMBL/GenBank/DDBJ whole genome shotgun (WGS) entry which is preliminary data.</text>
</comment>
<dbReference type="Gene3D" id="1.10.10.1100">
    <property type="entry name" value="BFD-like [2Fe-2S]-binding domain"/>
    <property type="match status" value="1"/>
</dbReference>
<dbReference type="EMBL" id="BAAAKV010000066">
    <property type="protein sequence ID" value="GAA1192143.1"/>
    <property type="molecule type" value="Genomic_DNA"/>
</dbReference>
<organism evidence="3 4">
    <name type="scientific">Streptomyces hebeiensis</name>
    <dbReference type="NCBI Taxonomy" id="229486"/>
    <lineage>
        <taxon>Bacteria</taxon>
        <taxon>Bacillati</taxon>
        <taxon>Actinomycetota</taxon>
        <taxon>Actinomycetes</taxon>
        <taxon>Kitasatosporales</taxon>
        <taxon>Streptomycetaceae</taxon>
        <taxon>Streptomyces</taxon>
    </lineage>
</organism>
<dbReference type="InterPro" id="IPR041854">
    <property type="entry name" value="BFD-like_2Fe2S-bd_dom_sf"/>
</dbReference>
<proteinExistence type="predicted"/>
<dbReference type="Gene3D" id="3.30.9.10">
    <property type="entry name" value="D-Amino Acid Oxidase, subunit A, domain 2"/>
    <property type="match status" value="1"/>
</dbReference>
<dbReference type="InterPro" id="IPR007419">
    <property type="entry name" value="BFD-like_2Fe2S-bd_dom"/>
</dbReference>
<protein>
    <submittedName>
        <fullName evidence="3">NAD(P)/FAD-dependent oxidoreductase</fullName>
    </submittedName>
</protein>
<dbReference type="Pfam" id="PF01266">
    <property type="entry name" value="DAO"/>
    <property type="match status" value="1"/>
</dbReference>
<dbReference type="InterPro" id="IPR036188">
    <property type="entry name" value="FAD/NAD-bd_sf"/>
</dbReference>
<dbReference type="Pfam" id="PF04324">
    <property type="entry name" value="Fer2_BFD"/>
    <property type="match status" value="1"/>
</dbReference>
<feature type="domain" description="BFD-like [2Fe-2S]-binding" evidence="2">
    <location>
        <begin position="409"/>
        <end position="460"/>
    </location>
</feature>
<dbReference type="SUPFAM" id="SSF54373">
    <property type="entry name" value="FAD-linked reductases, C-terminal domain"/>
    <property type="match status" value="1"/>
</dbReference>
<sequence>MTATPHRPHDDVFDVAVIGGGIVGAAIARELSGCDVSVALLEARDDVGDGTSKANTAILHTGFDARPGTLESQLVARGYHLLNAYAKATGIPVEHTGAVLVAWNQEELDALPGLKEKAEANGYEHCRIVDADEVYGVLPHLGEGVLGGLTVPDESIICTWTTNLALATDAQQRGTTILLHHAVTGVDEADGVTTLRTAPGDVRARWVVNAAGLGADHIDRLFGHDRFTVTPRRGELFVFDKLTRPMVDKIVLPVPSSRGKGVLISPTIYGNVMLGPTAEDLTDRTDTGTSEDGFDFLLTKGERLMPRLLAEEVTATYAGLRAAIDHPDYLIEATPGQRYLLVGGIRSTGLTAGIAIAEHVRTVLEEAGLALRTRSDLPDPPQMPNIGEAATRPYQDAELIAADPAYGTIVCFCERVTEGEIRDACHAPLPAHSPEGLRRRTRAMNGRCQGFFCGAAVAALREQHHTHDGCSSQHKDNR</sequence>
<evidence type="ECO:0000313" key="3">
    <source>
        <dbReference type="EMBL" id="GAA1192143.1"/>
    </source>
</evidence>
<evidence type="ECO:0000259" key="1">
    <source>
        <dbReference type="Pfam" id="PF01266"/>
    </source>
</evidence>
<dbReference type="RefSeq" id="WP_344282691.1">
    <property type="nucleotide sequence ID" value="NZ_BAAAKV010000066.1"/>
</dbReference>
<gene>
    <name evidence="3" type="ORF">GCM10009654_56870</name>
</gene>
<dbReference type="PANTHER" id="PTHR42720">
    <property type="entry name" value="GLYCEROL-3-PHOSPHATE DEHYDROGENASE"/>
    <property type="match status" value="1"/>
</dbReference>
<evidence type="ECO:0000259" key="2">
    <source>
        <dbReference type="Pfam" id="PF04324"/>
    </source>
</evidence>